<evidence type="ECO:0000313" key="3">
    <source>
        <dbReference type="EMBL" id="MDT0608001.1"/>
    </source>
</evidence>
<gene>
    <name evidence="3" type="ORF">RM706_13215</name>
</gene>
<name>A0ABU3ACU3_9FLAO</name>
<feature type="domain" description="Signal transduction histidine kinase internal region" evidence="2">
    <location>
        <begin position="167"/>
        <end position="244"/>
    </location>
</feature>
<sequence>MLFGNPKNIIGFDDRAYVIAGAILNTQTTMAIYYTGSFFEVSFQNYLVKWFGEFLIILILWITIRDIYLQIIKRFKGFDSLKKRLLIMPLFLIPYYIIGILYLEFLQPIFHWGYINYPLPSFPVQFATGAIVLFANLGFYECLLLIVELKNIKVKEEVIKKEKITSQLMNLKNQISPHFLFNSLSTLIHLIDTDSEKSKEFVHKLANVYKSTLEVSDKNLVSLKEELKYINTYTSLLQERFGSNVNFKIKIQNEDKHKRVIPLSLQLAVENAVKHNIITKKQPLNINIQTENDYLIIKNNLQKKLTNGINYGLGLENITKRYKLLTNRRVIIENGKLDFILKLPLLSE</sequence>
<keyword evidence="1" id="KW-0472">Membrane</keyword>
<proteinExistence type="predicted"/>
<keyword evidence="1" id="KW-1133">Transmembrane helix</keyword>
<dbReference type="EMBL" id="JAVRHR010000003">
    <property type="protein sequence ID" value="MDT0608001.1"/>
    <property type="molecule type" value="Genomic_DNA"/>
</dbReference>
<dbReference type="InterPro" id="IPR050640">
    <property type="entry name" value="Bact_2-comp_sensor_kinase"/>
</dbReference>
<accession>A0ABU3ACU3</accession>
<feature type="transmembrane region" description="Helical" evidence="1">
    <location>
        <begin position="126"/>
        <end position="147"/>
    </location>
</feature>
<protein>
    <submittedName>
        <fullName evidence="3">Histidine kinase</fullName>
    </submittedName>
</protein>
<keyword evidence="4" id="KW-1185">Reference proteome</keyword>
<dbReference type="InterPro" id="IPR010559">
    <property type="entry name" value="Sig_transdc_His_kin_internal"/>
</dbReference>
<keyword evidence="3" id="KW-0418">Kinase</keyword>
<dbReference type="RefSeq" id="WP_311352320.1">
    <property type="nucleotide sequence ID" value="NZ_JAVRHR010000003.1"/>
</dbReference>
<dbReference type="PANTHER" id="PTHR34220">
    <property type="entry name" value="SENSOR HISTIDINE KINASE YPDA"/>
    <property type="match status" value="1"/>
</dbReference>
<dbReference type="Proteomes" id="UP001255246">
    <property type="component" value="Unassembled WGS sequence"/>
</dbReference>
<feature type="transmembrane region" description="Helical" evidence="1">
    <location>
        <begin position="16"/>
        <end position="34"/>
    </location>
</feature>
<evidence type="ECO:0000313" key="4">
    <source>
        <dbReference type="Proteomes" id="UP001255246"/>
    </source>
</evidence>
<keyword evidence="3" id="KW-0808">Transferase</keyword>
<evidence type="ECO:0000259" key="2">
    <source>
        <dbReference type="Pfam" id="PF06580"/>
    </source>
</evidence>
<dbReference type="Pfam" id="PF06580">
    <property type="entry name" value="His_kinase"/>
    <property type="match status" value="1"/>
</dbReference>
<feature type="transmembrane region" description="Helical" evidence="1">
    <location>
        <begin position="46"/>
        <end position="64"/>
    </location>
</feature>
<dbReference type="PANTHER" id="PTHR34220:SF7">
    <property type="entry name" value="SENSOR HISTIDINE KINASE YPDA"/>
    <property type="match status" value="1"/>
</dbReference>
<feature type="transmembrane region" description="Helical" evidence="1">
    <location>
        <begin position="85"/>
        <end position="106"/>
    </location>
</feature>
<reference evidence="3 4" key="1">
    <citation type="submission" date="2023-09" db="EMBL/GenBank/DDBJ databases">
        <authorList>
            <person name="Rey-Velasco X."/>
        </authorList>
    </citation>
    <scope>NUCLEOTIDE SEQUENCE [LARGE SCALE GENOMIC DNA]</scope>
    <source>
        <strain evidence="3 4">F388</strain>
    </source>
</reference>
<organism evidence="3 4">
    <name type="scientific">Croceitalea rosinachiae</name>
    <dbReference type="NCBI Taxonomy" id="3075596"/>
    <lineage>
        <taxon>Bacteria</taxon>
        <taxon>Pseudomonadati</taxon>
        <taxon>Bacteroidota</taxon>
        <taxon>Flavobacteriia</taxon>
        <taxon>Flavobacteriales</taxon>
        <taxon>Flavobacteriaceae</taxon>
        <taxon>Croceitalea</taxon>
    </lineage>
</organism>
<dbReference type="GO" id="GO:0016301">
    <property type="term" value="F:kinase activity"/>
    <property type="evidence" value="ECO:0007669"/>
    <property type="project" value="UniProtKB-KW"/>
</dbReference>
<comment type="caution">
    <text evidence="3">The sequence shown here is derived from an EMBL/GenBank/DDBJ whole genome shotgun (WGS) entry which is preliminary data.</text>
</comment>
<keyword evidence="1" id="KW-0812">Transmembrane</keyword>
<evidence type="ECO:0000256" key="1">
    <source>
        <dbReference type="SAM" id="Phobius"/>
    </source>
</evidence>